<keyword evidence="1" id="KW-0378">Hydrolase</keyword>
<name>A0A6G0VTU2_APHCR</name>
<protein>
    <submittedName>
        <fullName evidence="1">ATP-dependent DNA helicase</fullName>
    </submittedName>
</protein>
<sequence>CNDYIDIIVNYQQQIFPPPEPLNSLLIGDQPKHGEFKRNIRRNFMPIFKVQGLQLVYWKRILSQ</sequence>
<keyword evidence="1" id="KW-0347">Helicase</keyword>
<keyword evidence="2" id="KW-1185">Reference proteome</keyword>
<dbReference type="EMBL" id="VUJU01012921">
    <property type="protein sequence ID" value="KAF0706413.1"/>
    <property type="molecule type" value="Genomic_DNA"/>
</dbReference>
<dbReference type="Proteomes" id="UP000478052">
    <property type="component" value="Unassembled WGS sequence"/>
</dbReference>
<keyword evidence="1" id="KW-0547">Nucleotide-binding</keyword>
<reference evidence="1 2" key="1">
    <citation type="submission" date="2019-08" db="EMBL/GenBank/DDBJ databases">
        <title>Whole genome of Aphis craccivora.</title>
        <authorList>
            <person name="Voronova N.V."/>
            <person name="Shulinski R.S."/>
            <person name="Bandarenka Y.V."/>
            <person name="Zhorov D.G."/>
            <person name="Warner D."/>
        </authorList>
    </citation>
    <scope>NUCLEOTIDE SEQUENCE [LARGE SCALE GENOMIC DNA]</scope>
    <source>
        <strain evidence="1">180601</strain>
        <tissue evidence="1">Whole Body</tissue>
    </source>
</reference>
<dbReference type="GO" id="GO:0004386">
    <property type="term" value="F:helicase activity"/>
    <property type="evidence" value="ECO:0007669"/>
    <property type="project" value="UniProtKB-KW"/>
</dbReference>
<organism evidence="1 2">
    <name type="scientific">Aphis craccivora</name>
    <name type="common">Cowpea aphid</name>
    <dbReference type="NCBI Taxonomy" id="307492"/>
    <lineage>
        <taxon>Eukaryota</taxon>
        <taxon>Metazoa</taxon>
        <taxon>Ecdysozoa</taxon>
        <taxon>Arthropoda</taxon>
        <taxon>Hexapoda</taxon>
        <taxon>Insecta</taxon>
        <taxon>Pterygota</taxon>
        <taxon>Neoptera</taxon>
        <taxon>Paraneoptera</taxon>
        <taxon>Hemiptera</taxon>
        <taxon>Sternorrhyncha</taxon>
        <taxon>Aphidomorpha</taxon>
        <taxon>Aphidoidea</taxon>
        <taxon>Aphididae</taxon>
        <taxon>Aphidini</taxon>
        <taxon>Aphis</taxon>
        <taxon>Aphis</taxon>
    </lineage>
</organism>
<evidence type="ECO:0000313" key="1">
    <source>
        <dbReference type="EMBL" id="KAF0706413.1"/>
    </source>
</evidence>
<comment type="caution">
    <text evidence="1">The sequence shown here is derived from an EMBL/GenBank/DDBJ whole genome shotgun (WGS) entry which is preliminary data.</text>
</comment>
<accession>A0A6G0VTU2</accession>
<dbReference type="AlphaFoldDB" id="A0A6G0VTU2"/>
<keyword evidence="1" id="KW-0067">ATP-binding</keyword>
<evidence type="ECO:0000313" key="2">
    <source>
        <dbReference type="Proteomes" id="UP000478052"/>
    </source>
</evidence>
<gene>
    <name evidence="1" type="ORF">FWK35_00035067</name>
</gene>
<proteinExistence type="predicted"/>
<feature type="non-terminal residue" evidence="1">
    <location>
        <position position="64"/>
    </location>
</feature>
<feature type="non-terminal residue" evidence="1">
    <location>
        <position position="1"/>
    </location>
</feature>